<protein>
    <submittedName>
        <fullName evidence="1">Uncharacterized protein</fullName>
    </submittedName>
</protein>
<gene>
    <name evidence="1" type="ORF">GCM10009799_02860</name>
</gene>
<dbReference type="EMBL" id="BAAAPC010000001">
    <property type="protein sequence ID" value="GAA1981218.1"/>
    <property type="molecule type" value="Genomic_DNA"/>
</dbReference>
<evidence type="ECO:0000313" key="1">
    <source>
        <dbReference type="EMBL" id="GAA1981218.1"/>
    </source>
</evidence>
<dbReference type="Proteomes" id="UP001501585">
    <property type="component" value="Unassembled WGS sequence"/>
</dbReference>
<evidence type="ECO:0000313" key="2">
    <source>
        <dbReference type="Proteomes" id="UP001501585"/>
    </source>
</evidence>
<accession>A0ABN2S6D3</accession>
<comment type="caution">
    <text evidence="1">The sequence shown here is derived from an EMBL/GenBank/DDBJ whole genome shotgun (WGS) entry which is preliminary data.</text>
</comment>
<sequence length="99" mass="10827">MLDLTPEEVRRLRELADQIAMGTQGRPCWLSGARSTSIGILQRVSDWLGDACGHIDATPERPGPALLRLPCVRPFGHSGLHLDAHGHSWVSLPGEEPRT</sequence>
<organism evidence="1 2">
    <name type="scientific">Nocardiopsis rhodophaea</name>
    <dbReference type="NCBI Taxonomy" id="280238"/>
    <lineage>
        <taxon>Bacteria</taxon>
        <taxon>Bacillati</taxon>
        <taxon>Actinomycetota</taxon>
        <taxon>Actinomycetes</taxon>
        <taxon>Streptosporangiales</taxon>
        <taxon>Nocardiopsidaceae</taxon>
        <taxon>Nocardiopsis</taxon>
    </lineage>
</organism>
<reference evidence="1 2" key="1">
    <citation type="journal article" date="2019" name="Int. J. Syst. Evol. Microbiol.">
        <title>The Global Catalogue of Microorganisms (GCM) 10K type strain sequencing project: providing services to taxonomists for standard genome sequencing and annotation.</title>
        <authorList>
            <consortium name="The Broad Institute Genomics Platform"/>
            <consortium name="The Broad Institute Genome Sequencing Center for Infectious Disease"/>
            <person name="Wu L."/>
            <person name="Ma J."/>
        </authorList>
    </citation>
    <scope>NUCLEOTIDE SEQUENCE [LARGE SCALE GENOMIC DNA]</scope>
    <source>
        <strain evidence="1 2">JCM 15313</strain>
    </source>
</reference>
<keyword evidence="2" id="KW-1185">Reference proteome</keyword>
<proteinExistence type="predicted"/>
<dbReference type="RefSeq" id="WP_344107518.1">
    <property type="nucleotide sequence ID" value="NZ_BAAAPC010000001.1"/>
</dbReference>
<name>A0ABN2S6D3_9ACTN</name>